<dbReference type="Proteomes" id="UP000250918">
    <property type="component" value="Unassembled WGS sequence"/>
</dbReference>
<sequence length="187" mass="19858">MLSFRIAMLALLVTLAGDVATAAGRSASLYASAGVSSSVSMLGRYTNEGFGGMMAAGVRPFESSRDVVLTASLHYDRFANEVSGMGSFSFVRFGLGVRLYLDPARSSRAYLLLNVGPARVKVDPNSGFPPFNDAGRSTTNLFGAGGIGYELGVGKPVGVFMQAELVDILDTLFGDYRFVRLSFGLRL</sequence>
<dbReference type="AlphaFoldDB" id="A0A855X4P5"/>
<evidence type="ECO:0000313" key="3">
    <source>
        <dbReference type="Proteomes" id="UP000250918"/>
    </source>
</evidence>
<organism evidence="2 3">
    <name type="scientific">candidate division GN15 bacterium</name>
    <dbReference type="NCBI Taxonomy" id="2072418"/>
    <lineage>
        <taxon>Bacteria</taxon>
        <taxon>candidate division GN15</taxon>
    </lineage>
</organism>
<dbReference type="InterPro" id="IPR011250">
    <property type="entry name" value="OMP/PagP_B-barrel"/>
</dbReference>
<dbReference type="SUPFAM" id="SSF56925">
    <property type="entry name" value="OMPA-like"/>
    <property type="match status" value="1"/>
</dbReference>
<comment type="caution">
    <text evidence="2">The sequence shown here is derived from an EMBL/GenBank/DDBJ whole genome shotgun (WGS) entry which is preliminary data.</text>
</comment>
<reference evidence="2 3" key="1">
    <citation type="journal article" date="2018" name="ISME J.">
        <title>A methanotrophic archaeon couples anaerobic oxidation of methane to Fe(III) reduction.</title>
        <authorList>
            <person name="Cai C."/>
            <person name="Leu A.O."/>
            <person name="Xie G.J."/>
            <person name="Guo J."/>
            <person name="Feng Y."/>
            <person name="Zhao J.X."/>
            <person name="Tyson G.W."/>
            <person name="Yuan Z."/>
            <person name="Hu S."/>
        </authorList>
    </citation>
    <scope>NUCLEOTIDE SEQUENCE [LARGE SCALE GENOMIC DNA]</scope>
    <source>
        <strain evidence="2">FeB_12</strain>
    </source>
</reference>
<protein>
    <recommendedName>
        <fullName evidence="4">Outer membrane protein beta-barrel domain-containing protein</fullName>
    </recommendedName>
</protein>
<feature type="signal peptide" evidence="1">
    <location>
        <begin position="1"/>
        <end position="22"/>
    </location>
</feature>
<evidence type="ECO:0000256" key="1">
    <source>
        <dbReference type="SAM" id="SignalP"/>
    </source>
</evidence>
<gene>
    <name evidence="2" type="ORF">C3F09_08465</name>
</gene>
<feature type="chain" id="PRO_5032710217" description="Outer membrane protein beta-barrel domain-containing protein" evidence="1">
    <location>
        <begin position="23"/>
        <end position="187"/>
    </location>
</feature>
<dbReference type="EMBL" id="PQAP01000129">
    <property type="protein sequence ID" value="PWB70953.1"/>
    <property type="molecule type" value="Genomic_DNA"/>
</dbReference>
<name>A0A855X4P5_9BACT</name>
<keyword evidence="1" id="KW-0732">Signal</keyword>
<evidence type="ECO:0000313" key="2">
    <source>
        <dbReference type="EMBL" id="PWB70953.1"/>
    </source>
</evidence>
<accession>A0A855X4P5</accession>
<evidence type="ECO:0008006" key="4">
    <source>
        <dbReference type="Google" id="ProtNLM"/>
    </source>
</evidence>
<proteinExistence type="predicted"/>